<dbReference type="EC" id="1.4.99.-" evidence="6"/>
<comment type="caution">
    <text evidence="6">The sequence shown here is derived from an EMBL/GenBank/DDBJ whole genome shotgun (WGS) entry which is preliminary data.</text>
</comment>
<evidence type="ECO:0000313" key="7">
    <source>
        <dbReference type="Proteomes" id="UP000823486"/>
    </source>
</evidence>
<reference evidence="6 7" key="1">
    <citation type="submission" date="2021-01" db="EMBL/GenBank/DDBJ databases">
        <title>Genomic Encyclopedia of Type Strains, Phase IV (KMG-IV): sequencing the most valuable type-strain genomes for metagenomic binning, comparative biology and taxonomic classification.</title>
        <authorList>
            <person name="Goeker M."/>
        </authorList>
    </citation>
    <scope>NUCLEOTIDE SEQUENCE [LARGE SCALE GENOMIC DNA]</scope>
    <source>
        <strain evidence="6 7">DSM 105482</strain>
    </source>
</reference>
<keyword evidence="7" id="KW-1185">Reference proteome</keyword>
<feature type="domain" description="FAD dependent oxidoreductase" evidence="5">
    <location>
        <begin position="3"/>
        <end position="353"/>
    </location>
</feature>
<accession>A0ABS2QED4</accession>
<sequence>MKKVIVVGAGILGASTAYQLAKSGAEVLIIDRKDKGQATDAAAGFICPWLSQGRNPAWYHLTKAGASFYPGLIKELKSEGETDTGYSRVGILSVHKDIEKIRQMEERVQLRKAEAPEFGDITQLAEKETAELFPLLEEEYHSVHISGAARVDGRALRDALLRSAQRNGATLIKGDGSLQFNTNQVTGVTVGDQSFSADKVIICAGAWANQLLKPLGIHFKVSFQKGQTVHLQIPDENKSDTWPIVMLNPDEYLLSLDNQKIVIGATREEDIDGYDVRITAGGIQELLTNGLTFAPGLSDSTFLEARVGFRPFTPGFLPVVGYLPNWDGVIIANGLGASGLTMGPYIGNQLAKMALGMDLEINLHDYDINNAIGNS</sequence>
<dbReference type="InterPro" id="IPR006076">
    <property type="entry name" value="FAD-dep_OxRdtase"/>
</dbReference>
<evidence type="ECO:0000256" key="3">
    <source>
        <dbReference type="ARBA" id="ARBA00022630"/>
    </source>
</evidence>
<gene>
    <name evidence="6" type="ORF">JOC77_000857</name>
</gene>
<dbReference type="RefSeq" id="WP_204538964.1">
    <property type="nucleotide sequence ID" value="NZ_JAFBFI010000002.1"/>
</dbReference>
<dbReference type="InterPro" id="IPR036188">
    <property type="entry name" value="FAD/NAD-bd_sf"/>
</dbReference>
<dbReference type="SUPFAM" id="SSF51905">
    <property type="entry name" value="FAD/NAD(P)-binding domain"/>
    <property type="match status" value="1"/>
</dbReference>
<dbReference type="Proteomes" id="UP000823486">
    <property type="component" value="Unassembled WGS sequence"/>
</dbReference>
<dbReference type="Pfam" id="PF01266">
    <property type="entry name" value="DAO"/>
    <property type="match status" value="1"/>
</dbReference>
<evidence type="ECO:0000256" key="2">
    <source>
        <dbReference type="ARBA" id="ARBA00009410"/>
    </source>
</evidence>
<organism evidence="6 7">
    <name type="scientific">Peribacillus deserti</name>
    <dbReference type="NCBI Taxonomy" id="673318"/>
    <lineage>
        <taxon>Bacteria</taxon>
        <taxon>Bacillati</taxon>
        <taxon>Bacillota</taxon>
        <taxon>Bacilli</taxon>
        <taxon>Bacillales</taxon>
        <taxon>Bacillaceae</taxon>
        <taxon>Peribacillus</taxon>
    </lineage>
</organism>
<evidence type="ECO:0000313" key="6">
    <source>
        <dbReference type="EMBL" id="MBM7691452.1"/>
    </source>
</evidence>
<dbReference type="Gene3D" id="3.30.9.10">
    <property type="entry name" value="D-Amino Acid Oxidase, subunit A, domain 2"/>
    <property type="match status" value="1"/>
</dbReference>
<keyword evidence="4 6" id="KW-0560">Oxidoreductase</keyword>
<evidence type="ECO:0000259" key="5">
    <source>
        <dbReference type="Pfam" id="PF01266"/>
    </source>
</evidence>
<comment type="cofactor">
    <cofactor evidence="1">
        <name>FAD</name>
        <dbReference type="ChEBI" id="CHEBI:57692"/>
    </cofactor>
</comment>
<dbReference type="GO" id="GO:0016491">
    <property type="term" value="F:oxidoreductase activity"/>
    <property type="evidence" value="ECO:0007669"/>
    <property type="project" value="UniProtKB-KW"/>
</dbReference>
<evidence type="ECO:0000256" key="4">
    <source>
        <dbReference type="ARBA" id="ARBA00023002"/>
    </source>
</evidence>
<name>A0ABS2QED4_9BACI</name>
<evidence type="ECO:0000256" key="1">
    <source>
        <dbReference type="ARBA" id="ARBA00001974"/>
    </source>
</evidence>
<dbReference type="PANTHER" id="PTHR13847">
    <property type="entry name" value="SARCOSINE DEHYDROGENASE-RELATED"/>
    <property type="match status" value="1"/>
</dbReference>
<comment type="similarity">
    <text evidence="2">Belongs to the DadA oxidoreductase family.</text>
</comment>
<dbReference type="SUPFAM" id="SSF54373">
    <property type="entry name" value="FAD-linked reductases, C-terminal domain"/>
    <property type="match status" value="1"/>
</dbReference>
<keyword evidence="3" id="KW-0285">Flavoprotein</keyword>
<protein>
    <submittedName>
        <fullName evidence="6">D-amino-acid dehydrogenase</fullName>
        <ecNumber evidence="6">1.4.99.-</ecNumber>
    </submittedName>
</protein>
<dbReference type="PANTHER" id="PTHR13847:SF286">
    <property type="entry name" value="D-AMINO ACID DEHYDROGENASE"/>
    <property type="match status" value="1"/>
</dbReference>
<dbReference type="EMBL" id="JAFBFI010000002">
    <property type="protein sequence ID" value="MBM7691452.1"/>
    <property type="molecule type" value="Genomic_DNA"/>
</dbReference>
<proteinExistence type="inferred from homology"/>
<dbReference type="Gene3D" id="3.50.50.60">
    <property type="entry name" value="FAD/NAD(P)-binding domain"/>
    <property type="match status" value="1"/>
</dbReference>